<feature type="region of interest" description="Disordered" evidence="8">
    <location>
        <begin position="1"/>
        <end position="24"/>
    </location>
</feature>
<dbReference type="GO" id="GO:0009306">
    <property type="term" value="P:protein secretion"/>
    <property type="evidence" value="ECO:0007669"/>
    <property type="project" value="InterPro"/>
</dbReference>
<dbReference type="InterPro" id="IPR006135">
    <property type="entry name" value="T3SS_substrate_exporter"/>
</dbReference>
<keyword evidence="5 9" id="KW-1133">Transmembrane helix</keyword>
<comment type="caution">
    <text evidence="10">The sequence shown here is derived from an EMBL/GenBank/DDBJ whole genome shotgun (WGS) entry which is preliminary data.</text>
</comment>
<feature type="transmembrane region" description="Helical" evidence="9">
    <location>
        <begin position="144"/>
        <end position="168"/>
    </location>
</feature>
<feature type="compositionally biased region" description="Basic and acidic residues" evidence="8">
    <location>
        <begin position="1"/>
        <end position="14"/>
    </location>
</feature>
<keyword evidence="3" id="KW-1003">Cell membrane</keyword>
<dbReference type="PATRIC" id="fig|1393736.3.peg.121"/>
<feature type="transmembrane region" description="Helical" evidence="9">
    <location>
        <begin position="29"/>
        <end position="50"/>
    </location>
</feature>
<keyword evidence="7 9" id="KW-0472">Membrane</keyword>
<feature type="transmembrane region" description="Helical" evidence="9">
    <location>
        <begin position="180"/>
        <end position="205"/>
    </location>
</feature>
<evidence type="ECO:0000256" key="1">
    <source>
        <dbReference type="ARBA" id="ARBA00004651"/>
    </source>
</evidence>
<evidence type="ECO:0000256" key="4">
    <source>
        <dbReference type="ARBA" id="ARBA00022692"/>
    </source>
</evidence>
<name>A0A022PPK5_9GAMM</name>
<evidence type="ECO:0000256" key="5">
    <source>
        <dbReference type="ARBA" id="ARBA00022989"/>
    </source>
</evidence>
<keyword evidence="11" id="KW-1185">Reference proteome</keyword>
<dbReference type="PRINTS" id="PR00950">
    <property type="entry name" value="TYPE3IMSPROT"/>
</dbReference>
<dbReference type="Pfam" id="PF01312">
    <property type="entry name" value="Bac_export_2"/>
    <property type="match status" value="1"/>
</dbReference>
<comment type="subcellular location">
    <subcellularLocation>
        <location evidence="1">Cell membrane</location>
        <topology evidence="1">Multi-pass membrane protein</topology>
    </subcellularLocation>
</comment>
<dbReference type="PANTHER" id="PTHR30531:SF14">
    <property type="entry name" value="SURFACE PRESENTATION OF ANTIGENS PROTEIN SPAS"/>
    <property type="match status" value="1"/>
</dbReference>
<evidence type="ECO:0000256" key="6">
    <source>
        <dbReference type="ARBA" id="ARBA00023026"/>
    </source>
</evidence>
<organism evidence="10 11">
    <name type="scientific">Photorhabdus aegyptia</name>
    <dbReference type="NCBI Taxonomy" id="2805098"/>
    <lineage>
        <taxon>Bacteria</taxon>
        <taxon>Pseudomonadati</taxon>
        <taxon>Pseudomonadota</taxon>
        <taxon>Gammaproteobacteria</taxon>
        <taxon>Enterobacterales</taxon>
        <taxon>Morganellaceae</taxon>
        <taxon>Photorhabdus</taxon>
    </lineage>
</organism>
<dbReference type="SUPFAM" id="SSF160544">
    <property type="entry name" value="EscU C-terminal domain-like"/>
    <property type="match status" value="1"/>
</dbReference>
<evidence type="ECO:0000256" key="9">
    <source>
        <dbReference type="SAM" id="Phobius"/>
    </source>
</evidence>
<evidence type="ECO:0000256" key="8">
    <source>
        <dbReference type="SAM" id="MobiDB-lite"/>
    </source>
</evidence>
<dbReference type="GO" id="GO:0005886">
    <property type="term" value="C:plasma membrane"/>
    <property type="evidence" value="ECO:0007669"/>
    <property type="project" value="UniProtKB-SubCell"/>
</dbReference>
<gene>
    <name evidence="10" type="ORF">BA1DRAFT_00125</name>
</gene>
<feature type="transmembrane region" description="Helical" evidence="9">
    <location>
        <begin position="83"/>
        <end position="104"/>
    </location>
</feature>
<evidence type="ECO:0000256" key="2">
    <source>
        <dbReference type="ARBA" id="ARBA00010690"/>
    </source>
</evidence>
<dbReference type="InterPro" id="IPR029025">
    <property type="entry name" value="T3SS_substrate_exporter_C"/>
</dbReference>
<dbReference type="Proteomes" id="UP000023464">
    <property type="component" value="Unassembled WGS sequence"/>
</dbReference>
<dbReference type="AlphaFoldDB" id="A0A022PPK5"/>
<comment type="similarity">
    <text evidence="2">Belongs to the type III secretion exporter family.</text>
</comment>
<evidence type="ECO:0000313" key="11">
    <source>
        <dbReference type="Proteomes" id="UP000023464"/>
    </source>
</evidence>
<dbReference type="PANTHER" id="PTHR30531">
    <property type="entry name" value="FLAGELLAR BIOSYNTHETIC PROTEIN FLHB"/>
    <property type="match status" value="1"/>
</dbReference>
<dbReference type="NCBIfam" id="TIGR01404">
    <property type="entry name" value="FlhB_rel_III"/>
    <property type="match status" value="1"/>
</dbReference>
<evidence type="ECO:0000313" key="10">
    <source>
        <dbReference type="EMBL" id="EYU17344.1"/>
    </source>
</evidence>
<evidence type="ECO:0000256" key="3">
    <source>
        <dbReference type="ARBA" id="ARBA00022475"/>
    </source>
</evidence>
<dbReference type="Gene3D" id="3.40.1690.10">
    <property type="entry name" value="secretion proteins EscU"/>
    <property type="match status" value="1"/>
</dbReference>
<dbReference type="EMBL" id="JFGV01000001">
    <property type="protein sequence ID" value="EYU17344.1"/>
    <property type="molecule type" value="Genomic_DNA"/>
</dbReference>
<dbReference type="InterPro" id="IPR006307">
    <property type="entry name" value="BsaZ-like"/>
</dbReference>
<evidence type="ECO:0000256" key="7">
    <source>
        <dbReference type="ARBA" id="ARBA00023136"/>
    </source>
</evidence>
<accession>A0A022PPK5</accession>
<dbReference type="RefSeq" id="WP_036775284.1">
    <property type="nucleotide sequence ID" value="NZ_CAWLTM010000114.1"/>
</dbReference>
<reference evidence="10 11" key="1">
    <citation type="submission" date="2014-03" db="EMBL/GenBank/DDBJ databases">
        <title>Draft Genome of Photorhabdus luminescens BA1, an Egyptian Isolate.</title>
        <authorList>
            <person name="Ghazal S."/>
            <person name="Hurst S.G.IV."/>
            <person name="Morris K."/>
            <person name="Thomas K."/>
            <person name="Tisa L.S."/>
        </authorList>
    </citation>
    <scope>NUCLEOTIDE SEQUENCE [LARGE SCALE GENOMIC DNA]</scope>
    <source>
        <strain evidence="10 11">BA1</strain>
    </source>
</reference>
<proteinExistence type="inferred from homology"/>
<keyword evidence="4 9" id="KW-0812">Transmembrane</keyword>
<sequence>MSGEKTEKPTPKKLRDARKKGQVTKSNEVVSTSLILGLIGMMMVMSEYYLEHLSKLMLIPANLLDKPFPQALNHVVENLMQELVYLCLPILSVSALLSLASHFAQYGFLLSGHSIKPDIKKINPVEGAKRIFSIKSLVEFIKSILKVGLLCTLVWVTLAGNLQALLYLPECGEKCITPVLGMMLTQLMTVCGIGFIVISIADYAFEHYQHIKQLRMSKDEIKREYKESEGSPEIKSKRRQFHQELQSSNMRASVKNSSVIVANPTHIAVGIRYKKGETPLPLITLKFTDAQALQVRRIAEEEGIPVLQRIPLARALYQDGLIDHYIPADLIQATAEVLRWLEQWQDRAPEP</sequence>
<keyword evidence="6" id="KW-0843">Virulence</keyword>
<protein>
    <submittedName>
        <fullName evidence="10">Type III secretion protein, YscU/HrpY family</fullName>
    </submittedName>
</protein>